<organism evidence="1 2">
    <name type="scientific">Gaetbulibacter aestuarii</name>
    <dbReference type="NCBI Taxonomy" id="1502358"/>
    <lineage>
        <taxon>Bacteria</taxon>
        <taxon>Pseudomonadati</taxon>
        <taxon>Bacteroidota</taxon>
        <taxon>Flavobacteriia</taxon>
        <taxon>Flavobacteriales</taxon>
        <taxon>Flavobacteriaceae</taxon>
        <taxon>Gaetbulibacter</taxon>
    </lineage>
</organism>
<dbReference type="EMBL" id="JBAWKB010000002">
    <property type="protein sequence ID" value="MFH6772179.1"/>
    <property type="molecule type" value="Genomic_DNA"/>
</dbReference>
<name>A0ABW7MZB5_9FLAO</name>
<accession>A0ABW7MZB5</accession>
<dbReference type="Proteomes" id="UP001610100">
    <property type="component" value="Unassembled WGS sequence"/>
</dbReference>
<protein>
    <submittedName>
        <fullName evidence="1">Uncharacterized protein</fullName>
    </submittedName>
</protein>
<proteinExistence type="predicted"/>
<keyword evidence="2" id="KW-1185">Reference proteome</keyword>
<dbReference type="PROSITE" id="PS51257">
    <property type="entry name" value="PROKAR_LIPOPROTEIN"/>
    <property type="match status" value="1"/>
</dbReference>
<evidence type="ECO:0000313" key="2">
    <source>
        <dbReference type="Proteomes" id="UP001610100"/>
    </source>
</evidence>
<gene>
    <name evidence="1" type="ORF">V8G58_09575</name>
</gene>
<sequence length="213" mass="23131">MNRLHAFMTALTSLLLILSCSNEQIQSTEPTDGISLKMAAQKAITVPFKATFYTLRDYSFTPDCSAYASDVPEEDFGSAGNYQVGEGEGTHLGKFTTIISFCGGPNFQYKAGEGVFVAANGDALYYNIPPPGVIGQIYQIFDDPYYELWFGDAFEFTGGTGRFEGATGGGYTDSWVNLIEGGWANFPDGFIPEHQTDHVFTGTLTFYPGSASK</sequence>
<dbReference type="RefSeq" id="WP_344741468.1">
    <property type="nucleotide sequence ID" value="NZ_BAABAY010000002.1"/>
</dbReference>
<reference evidence="1 2" key="1">
    <citation type="submission" date="2024-02" db="EMBL/GenBank/DDBJ databases">
        <title>A Gaetbulibacter species isolated from tidal flats and genomic insights of their niches.</title>
        <authorList>
            <person name="Ye Y."/>
        </authorList>
    </citation>
    <scope>NUCLEOTIDE SEQUENCE [LARGE SCALE GENOMIC DNA]</scope>
    <source>
        <strain evidence="1 2">KYW382</strain>
    </source>
</reference>
<evidence type="ECO:0000313" key="1">
    <source>
        <dbReference type="EMBL" id="MFH6772179.1"/>
    </source>
</evidence>
<comment type="caution">
    <text evidence="1">The sequence shown here is derived from an EMBL/GenBank/DDBJ whole genome shotgun (WGS) entry which is preliminary data.</text>
</comment>